<gene>
    <name evidence="1" type="ORF">BDQ94DRAFT_157977</name>
</gene>
<dbReference type="Proteomes" id="UP000253729">
    <property type="component" value="Unassembled WGS sequence"/>
</dbReference>
<dbReference type="EMBL" id="KZ852039">
    <property type="protein sequence ID" value="RDH35796.1"/>
    <property type="molecule type" value="Genomic_DNA"/>
</dbReference>
<evidence type="ECO:0000313" key="1">
    <source>
        <dbReference type="EMBL" id="RDH35796.1"/>
    </source>
</evidence>
<proteinExistence type="predicted"/>
<protein>
    <submittedName>
        <fullName evidence="1">Uncharacterized protein</fullName>
    </submittedName>
</protein>
<dbReference type="GeneID" id="38137202"/>
<keyword evidence="2" id="KW-1185">Reference proteome</keyword>
<evidence type="ECO:0000313" key="2">
    <source>
        <dbReference type="Proteomes" id="UP000253729"/>
    </source>
</evidence>
<organism evidence="1 2">
    <name type="scientific">Aspergillus welwitschiae</name>
    <dbReference type="NCBI Taxonomy" id="1341132"/>
    <lineage>
        <taxon>Eukaryota</taxon>
        <taxon>Fungi</taxon>
        <taxon>Dikarya</taxon>
        <taxon>Ascomycota</taxon>
        <taxon>Pezizomycotina</taxon>
        <taxon>Eurotiomycetes</taxon>
        <taxon>Eurotiomycetidae</taxon>
        <taxon>Eurotiales</taxon>
        <taxon>Aspergillaceae</taxon>
        <taxon>Aspergillus</taxon>
        <taxon>Aspergillus subgen. Circumdati</taxon>
    </lineage>
</organism>
<accession>A0A3F3QAK6</accession>
<sequence>MEFVVANFTLACGLDRHTLAKLVRGSVWNDDGNVGINMHANMRVNEVKLDGMVLPLLEIVKWGSSSWKAGWQVGRPLKLYPARAQIMVSRSHPMEYVHRSDVQAAPPRLQERRFLIPRCRDRLMKSTVYSIKCNPTITSTLSTSITQSIIPGPSAQHPDSTFSTQPSCFRGHRGATRKKNSFTFLFLSPSHPQPFLTLYPFFRAQLEFRRPELLSDIFAICGPEPVNRRALPFGFAAASGSAALSHPRSRFPYNPSYVHLSELLAATSDPRCITTSVSELTAVRTI</sequence>
<dbReference type="RefSeq" id="XP_026628818.1">
    <property type="nucleotide sequence ID" value="XM_026768846.1"/>
</dbReference>
<reference evidence="1 2" key="1">
    <citation type="submission" date="2018-07" db="EMBL/GenBank/DDBJ databases">
        <title>The genomes of Aspergillus section Nigri reveals drivers in fungal speciation.</title>
        <authorList>
            <consortium name="DOE Joint Genome Institute"/>
            <person name="Vesth T.C."/>
            <person name="Nybo J."/>
            <person name="Theobald S."/>
            <person name="Brandl J."/>
            <person name="Frisvad J.C."/>
            <person name="Nielsen K.F."/>
            <person name="Lyhne E.K."/>
            <person name="Kogle M.E."/>
            <person name="Kuo A."/>
            <person name="Riley R."/>
            <person name="Clum A."/>
            <person name="Nolan M."/>
            <person name="Lipzen A."/>
            <person name="Salamov A."/>
            <person name="Henrissat B."/>
            <person name="Wiebenga A."/>
            <person name="De vries R.P."/>
            <person name="Grigoriev I.V."/>
            <person name="Mortensen U.H."/>
            <person name="Andersen M.R."/>
            <person name="Baker S.E."/>
        </authorList>
    </citation>
    <scope>NUCLEOTIDE SEQUENCE [LARGE SCALE GENOMIC DNA]</scope>
    <source>
        <strain evidence="1 2">CBS 139.54b</strain>
    </source>
</reference>
<dbReference type="AlphaFoldDB" id="A0A3F3QAK6"/>
<name>A0A3F3QAK6_9EURO</name>